<dbReference type="GeneID" id="100822557"/>
<evidence type="ECO:0000256" key="3">
    <source>
        <dbReference type="ARBA" id="ARBA00012251"/>
    </source>
</evidence>
<keyword evidence="5" id="KW-0479">Metal-binding</keyword>
<dbReference type="GO" id="GO:0005737">
    <property type="term" value="C:cytoplasm"/>
    <property type="evidence" value="ECO:0000318"/>
    <property type="project" value="GO_Central"/>
</dbReference>
<keyword evidence="13" id="KW-1185">Reference proteome</keyword>
<dbReference type="Gramene" id="KQJ98528">
    <property type="protein sequence ID" value="KQJ98528"/>
    <property type="gene ID" value="BRADI_3g37420v3"/>
</dbReference>
<organism evidence="11">
    <name type="scientific">Brachypodium distachyon</name>
    <name type="common">Purple false brome</name>
    <name type="synonym">Trachynia distachya</name>
    <dbReference type="NCBI Taxonomy" id="15368"/>
    <lineage>
        <taxon>Eukaryota</taxon>
        <taxon>Viridiplantae</taxon>
        <taxon>Streptophyta</taxon>
        <taxon>Embryophyta</taxon>
        <taxon>Tracheophyta</taxon>
        <taxon>Spermatophyta</taxon>
        <taxon>Magnoliopsida</taxon>
        <taxon>Liliopsida</taxon>
        <taxon>Poales</taxon>
        <taxon>Poaceae</taxon>
        <taxon>BOP clade</taxon>
        <taxon>Pooideae</taxon>
        <taxon>Stipodae</taxon>
        <taxon>Brachypodieae</taxon>
        <taxon>Brachypodium</taxon>
    </lineage>
</organism>
<dbReference type="RefSeq" id="XP_003572259.1">
    <property type="nucleotide sequence ID" value="XM_003572211.2"/>
</dbReference>
<evidence type="ECO:0000259" key="10">
    <source>
        <dbReference type="PROSITE" id="PS51873"/>
    </source>
</evidence>
<dbReference type="Pfam" id="PF01485">
    <property type="entry name" value="IBR"/>
    <property type="match status" value="2"/>
</dbReference>
<dbReference type="AlphaFoldDB" id="I1I7K5"/>
<feature type="domain" description="RING-type" evidence="10">
    <location>
        <begin position="14"/>
        <end position="237"/>
    </location>
</feature>
<gene>
    <name evidence="12" type="primary">LOC100822557</name>
    <name evidence="11" type="ORF">BRADI_3g37420v3</name>
</gene>
<dbReference type="HOGENOM" id="CLU_022048_6_1_1"/>
<dbReference type="GO" id="GO:0061630">
    <property type="term" value="F:ubiquitin protein ligase activity"/>
    <property type="evidence" value="ECO:0000318"/>
    <property type="project" value="GO_Central"/>
</dbReference>
<dbReference type="InterPro" id="IPR017907">
    <property type="entry name" value="Znf_RING_CS"/>
</dbReference>
<keyword evidence="7" id="KW-0863">Zinc-finger</keyword>
<name>I1I7K5_BRADI</name>
<accession>I1I7K5</accession>
<dbReference type="OMA" id="DINCPEC"/>
<reference evidence="11 12" key="1">
    <citation type="journal article" date="2010" name="Nature">
        <title>Genome sequencing and analysis of the model grass Brachypodium distachyon.</title>
        <authorList>
            <consortium name="International Brachypodium Initiative"/>
        </authorList>
    </citation>
    <scope>NUCLEOTIDE SEQUENCE [LARGE SCALE GENOMIC DNA]</scope>
    <source>
        <strain evidence="11 12">Bd21</strain>
    </source>
</reference>
<dbReference type="Proteomes" id="UP000008810">
    <property type="component" value="Chromosome 3"/>
</dbReference>
<dbReference type="PANTHER" id="PTHR11685">
    <property type="entry name" value="RBR FAMILY RING FINGER AND IBR DOMAIN-CONTAINING"/>
    <property type="match status" value="1"/>
</dbReference>
<comment type="catalytic activity">
    <reaction evidence="1">
        <text>[E2 ubiquitin-conjugating enzyme]-S-ubiquitinyl-L-cysteine + [acceptor protein]-L-lysine = [E2 ubiquitin-conjugating enzyme]-L-cysteine + [acceptor protein]-N(6)-ubiquitinyl-L-lysine.</text>
        <dbReference type="EC" id="2.3.2.31"/>
    </reaction>
</comment>
<evidence type="ECO:0000313" key="11">
    <source>
        <dbReference type="EMBL" id="KQJ98528.1"/>
    </source>
</evidence>
<evidence type="ECO:0000313" key="13">
    <source>
        <dbReference type="Proteomes" id="UP000008810"/>
    </source>
</evidence>
<keyword evidence="4" id="KW-0808">Transferase</keyword>
<dbReference type="InterPro" id="IPR002867">
    <property type="entry name" value="IBR_dom"/>
</dbReference>
<dbReference type="CDD" id="cd22584">
    <property type="entry name" value="Rcat_RBR_unk"/>
    <property type="match status" value="1"/>
</dbReference>
<dbReference type="EMBL" id="CM000882">
    <property type="protein sequence ID" value="KQJ98528.1"/>
    <property type="molecule type" value="Genomic_DNA"/>
</dbReference>
<dbReference type="InterPro" id="IPR044066">
    <property type="entry name" value="TRIAD_supradom"/>
</dbReference>
<dbReference type="STRING" id="15368.I1I7K5"/>
<evidence type="ECO:0000256" key="2">
    <source>
        <dbReference type="ARBA" id="ARBA00001947"/>
    </source>
</evidence>
<dbReference type="PROSITE" id="PS00518">
    <property type="entry name" value="ZF_RING_1"/>
    <property type="match status" value="1"/>
</dbReference>
<evidence type="ECO:0000256" key="4">
    <source>
        <dbReference type="ARBA" id="ARBA00022679"/>
    </source>
</evidence>
<protein>
    <recommendedName>
        <fullName evidence="3">RBR-type E3 ubiquitin transferase</fullName>
        <ecNumber evidence="3">2.3.2.31</ecNumber>
    </recommendedName>
</protein>
<evidence type="ECO:0000256" key="7">
    <source>
        <dbReference type="ARBA" id="ARBA00022771"/>
    </source>
</evidence>
<reference evidence="12" key="3">
    <citation type="submission" date="2018-08" db="UniProtKB">
        <authorList>
            <consortium name="EnsemblPlants"/>
        </authorList>
    </citation>
    <scope>IDENTIFICATION</scope>
    <source>
        <strain evidence="12">cv. Bd21</strain>
    </source>
</reference>
<dbReference type="SMART" id="SM00647">
    <property type="entry name" value="IBR"/>
    <property type="match status" value="2"/>
</dbReference>
<dbReference type="KEGG" id="bdi:100822557"/>
<comment type="cofactor">
    <cofactor evidence="2">
        <name>Zn(2+)</name>
        <dbReference type="ChEBI" id="CHEBI:29105"/>
    </cofactor>
</comment>
<dbReference type="Gene3D" id="3.30.40.10">
    <property type="entry name" value="Zinc/RING finger domain, C3HC4 (zinc finger)"/>
    <property type="match status" value="1"/>
</dbReference>
<evidence type="ECO:0000256" key="5">
    <source>
        <dbReference type="ARBA" id="ARBA00022723"/>
    </source>
</evidence>
<dbReference type="GO" id="GO:0008270">
    <property type="term" value="F:zinc ion binding"/>
    <property type="evidence" value="ECO:0007669"/>
    <property type="project" value="UniProtKB-KW"/>
</dbReference>
<dbReference type="SUPFAM" id="SSF57850">
    <property type="entry name" value="RING/U-box"/>
    <property type="match status" value="2"/>
</dbReference>
<dbReference type="GO" id="GO:0006511">
    <property type="term" value="P:ubiquitin-dependent protein catabolic process"/>
    <property type="evidence" value="ECO:0000318"/>
    <property type="project" value="GO_Central"/>
</dbReference>
<dbReference type="GO" id="GO:0016567">
    <property type="term" value="P:protein ubiquitination"/>
    <property type="evidence" value="ECO:0007669"/>
    <property type="project" value="InterPro"/>
</dbReference>
<dbReference type="GO" id="GO:0031624">
    <property type="term" value="F:ubiquitin conjugating enzyme binding"/>
    <property type="evidence" value="ECO:0000318"/>
    <property type="project" value="GO_Central"/>
</dbReference>
<reference evidence="11" key="2">
    <citation type="submission" date="2017-06" db="EMBL/GenBank/DDBJ databases">
        <title>WGS assembly of Brachypodium distachyon.</title>
        <authorList>
            <consortium name="The International Brachypodium Initiative"/>
            <person name="Lucas S."/>
            <person name="Harmon-Smith M."/>
            <person name="Lail K."/>
            <person name="Tice H."/>
            <person name="Grimwood J."/>
            <person name="Bruce D."/>
            <person name="Barry K."/>
            <person name="Shu S."/>
            <person name="Lindquist E."/>
            <person name="Wang M."/>
            <person name="Pitluck S."/>
            <person name="Vogel J.P."/>
            <person name="Garvin D.F."/>
            <person name="Mockler T.C."/>
            <person name="Schmutz J."/>
            <person name="Rokhsar D."/>
            <person name="Bevan M.W."/>
        </authorList>
    </citation>
    <scope>NUCLEOTIDE SEQUENCE</scope>
    <source>
        <strain evidence="11">Bd21</strain>
    </source>
</reference>
<evidence type="ECO:0000313" key="12">
    <source>
        <dbReference type="EnsemblPlants" id="KQJ98528"/>
    </source>
</evidence>
<dbReference type="PROSITE" id="PS51873">
    <property type="entry name" value="TRIAD"/>
    <property type="match status" value="1"/>
</dbReference>
<dbReference type="GO" id="GO:0000151">
    <property type="term" value="C:ubiquitin ligase complex"/>
    <property type="evidence" value="ECO:0000318"/>
    <property type="project" value="GO_Central"/>
</dbReference>
<dbReference type="eggNOG" id="KOG1812">
    <property type="taxonomic scope" value="Eukaryota"/>
</dbReference>
<keyword evidence="9" id="KW-0862">Zinc</keyword>
<evidence type="ECO:0000256" key="8">
    <source>
        <dbReference type="ARBA" id="ARBA00022786"/>
    </source>
</evidence>
<evidence type="ECO:0000256" key="9">
    <source>
        <dbReference type="ARBA" id="ARBA00022833"/>
    </source>
</evidence>
<proteinExistence type="predicted"/>
<dbReference type="EC" id="2.3.2.31" evidence="3"/>
<dbReference type="InterPro" id="IPR013083">
    <property type="entry name" value="Znf_RING/FYVE/PHD"/>
</dbReference>
<dbReference type="OrthoDB" id="10009520at2759"/>
<keyword evidence="6" id="KW-0677">Repeat</keyword>
<dbReference type="Gene3D" id="1.20.120.1750">
    <property type="match status" value="1"/>
</dbReference>
<evidence type="ECO:0000256" key="1">
    <source>
        <dbReference type="ARBA" id="ARBA00001798"/>
    </source>
</evidence>
<keyword evidence="8" id="KW-0833">Ubl conjugation pathway</keyword>
<sequence length="248" mass="27551">MADQAAAAGQPQPLGYLCGICRELVPELHRGGSCAHAFCRACLTGHVRAKIETGGGGAPVRCLYCDGKLEAELCRAVLPGDLFERWCAALCESLFLGARRVYCPFPNCSEMMVADDEEEEEGCKKGAGERVTPSECQVCRRLFCAVCCVPWHDGVDCDAYMKLGKGDSRRKEDMVILEMAEKKKWRRCPKCQFFVSKIDGCFHIICRCDYEFCYGCGIEWGSSCTCEDDIDNDDEDDSENEDSDYNGL</sequence>
<dbReference type="InterPro" id="IPR031127">
    <property type="entry name" value="E3_UB_ligase_RBR"/>
</dbReference>
<evidence type="ECO:0000256" key="6">
    <source>
        <dbReference type="ARBA" id="ARBA00022737"/>
    </source>
</evidence>
<dbReference type="EnsemblPlants" id="KQJ98528">
    <property type="protein sequence ID" value="KQJ98528"/>
    <property type="gene ID" value="BRADI_3g37420v3"/>
</dbReference>